<feature type="transmembrane region" description="Helical" evidence="1">
    <location>
        <begin position="36"/>
        <end position="58"/>
    </location>
</feature>
<dbReference type="STRING" id="575594.HMPREF0501_00954"/>
<dbReference type="Proteomes" id="UP000003987">
    <property type="component" value="Unassembled WGS sequence"/>
</dbReference>
<feature type="transmembrane region" description="Helical" evidence="1">
    <location>
        <begin position="210"/>
        <end position="227"/>
    </location>
</feature>
<proteinExistence type="predicted"/>
<feature type="transmembrane region" description="Helical" evidence="1">
    <location>
        <begin position="185"/>
        <end position="204"/>
    </location>
</feature>
<organism evidence="2 3">
    <name type="scientific">Limosilactobacillus coleohominis 101-4-CHN</name>
    <dbReference type="NCBI Taxonomy" id="575594"/>
    <lineage>
        <taxon>Bacteria</taxon>
        <taxon>Bacillati</taxon>
        <taxon>Bacillota</taxon>
        <taxon>Bacilli</taxon>
        <taxon>Lactobacillales</taxon>
        <taxon>Lactobacillaceae</taxon>
        <taxon>Limosilactobacillus</taxon>
    </lineage>
</organism>
<dbReference type="HOGENOM" id="CLU_024626_3_1_9"/>
<dbReference type="AlphaFoldDB" id="C7XV45"/>
<feature type="transmembrane region" description="Helical" evidence="1">
    <location>
        <begin position="457"/>
        <end position="481"/>
    </location>
</feature>
<feature type="transmembrane region" description="Helical" evidence="1">
    <location>
        <begin position="425"/>
        <end position="445"/>
    </location>
</feature>
<reference evidence="2 3" key="1">
    <citation type="submission" date="2009-06" db="EMBL/GenBank/DDBJ databases">
        <title>The Genome Sequence of Lactobacillus coleohominis strain 101-4-CHN.</title>
        <authorList>
            <consortium name="The Broad Institute Genome Sequencing Platform"/>
            <person name="Ward D."/>
            <person name="Young S.K."/>
            <person name="Zeng Q."/>
            <person name="Koehrsen M."/>
            <person name="Alvarado L."/>
            <person name="Berlin A."/>
            <person name="Borenstein D."/>
            <person name="Chen Z."/>
            <person name="Engels R."/>
            <person name="Freedman E."/>
            <person name="Gellesch M."/>
            <person name="Goldberg J."/>
            <person name="Griggs A."/>
            <person name="Gujja S."/>
            <person name="Heiman D."/>
            <person name="Hepburn T."/>
            <person name="Howarth C."/>
            <person name="Jen D."/>
            <person name="Larson L."/>
            <person name="Lewis B."/>
            <person name="Mehta T."/>
            <person name="Park D."/>
            <person name="Pearson M."/>
            <person name="Roberts A."/>
            <person name="Saif S."/>
            <person name="Shea T."/>
            <person name="Shenoy N."/>
            <person name="Sisk P."/>
            <person name="Stolte C."/>
            <person name="Sykes S."/>
            <person name="Walk T."/>
            <person name="White J."/>
            <person name="Yandava C."/>
            <person name="Liu Y."/>
            <person name="Xu Q."/>
            <person name="Lander E."/>
            <person name="Nusbaum C."/>
            <person name="Galagan J."/>
            <person name="Birren B."/>
        </authorList>
    </citation>
    <scope>NUCLEOTIDE SEQUENCE [LARGE SCALE GENOMIC DNA]</scope>
    <source>
        <strain evidence="2 3">101-4-CHN</strain>
    </source>
</reference>
<dbReference type="EMBL" id="GG698803">
    <property type="protein sequence ID" value="EEU30576.1"/>
    <property type="molecule type" value="Genomic_DNA"/>
</dbReference>
<name>C7XV45_9LACO</name>
<accession>C7XV45</accession>
<dbReference type="RefSeq" id="WP_006916787.1">
    <property type="nucleotide sequence ID" value="NZ_GG698803.1"/>
</dbReference>
<keyword evidence="1" id="KW-1133">Transmembrane helix</keyword>
<keyword evidence="3" id="KW-1185">Reference proteome</keyword>
<evidence type="ECO:0000256" key="1">
    <source>
        <dbReference type="SAM" id="Phobius"/>
    </source>
</evidence>
<feature type="transmembrane region" description="Helical" evidence="1">
    <location>
        <begin position="151"/>
        <end position="173"/>
    </location>
</feature>
<sequence length="482" mass="55327">MNIKKISNNVINIALGIIIVISIIAAVSLLKDQLFSISRTTLLILDICLIILTFIFIFKETFIKFLKRIYKICKNRKALLLILVSLLLMIWQVYLILTISGFCYWDPGIIMTKAMNKIPWSGMRYFSFYPNTFGMLMLEHGLWLTLGKPGIRSFTLILNLINVVVLDSSLYILFRVSKKYFNQRIASYALVTSVLLFGISPWICIPYTDVLSFAITIWTIWILLIIHNQKRVSILYSLLTGFLIFLGYMIKPSLMISTIAFFIISVVFVKPSKLVVNRIINIIVMVTIFILMISGLNFAKFHNRFLDLNRNDEFSLYHFAAMGINGMGGYNQGDVDADAALTNANSRKDYDQKIWRDRYRKMGFLGYESFLIRKQTFNSAEGSLGWGKEGNFLTVFRYKKGKYGKAFSRKLFLNKSGIAEKYNGSYGIIIQLTWIVTLTFILFSFSSSSFSVQLIKYSVVGFFTFLLLFEGGELGILSNFYH</sequence>
<keyword evidence="1" id="KW-0812">Transmembrane</keyword>
<feature type="transmembrane region" description="Helical" evidence="1">
    <location>
        <begin position="12"/>
        <end position="30"/>
    </location>
</feature>
<evidence type="ECO:0000313" key="2">
    <source>
        <dbReference type="EMBL" id="EEU30576.1"/>
    </source>
</evidence>
<evidence type="ECO:0000313" key="3">
    <source>
        <dbReference type="Proteomes" id="UP000003987"/>
    </source>
</evidence>
<feature type="transmembrane region" description="Helical" evidence="1">
    <location>
        <begin position="279"/>
        <end position="299"/>
    </location>
</feature>
<gene>
    <name evidence="2" type="ORF">HMPREF0501_00954</name>
</gene>
<feature type="transmembrane region" description="Helical" evidence="1">
    <location>
        <begin position="78"/>
        <end position="97"/>
    </location>
</feature>
<feature type="transmembrane region" description="Helical" evidence="1">
    <location>
        <begin position="234"/>
        <end position="267"/>
    </location>
</feature>
<keyword evidence="1" id="KW-0472">Membrane</keyword>
<dbReference type="OrthoDB" id="5695313at2"/>
<protein>
    <submittedName>
        <fullName evidence="2">Putative membrane protein</fullName>
    </submittedName>
</protein>